<dbReference type="Proteomes" id="UP000006039">
    <property type="component" value="Unassembled WGS sequence"/>
</dbReference>
<sequence length="231" mass="25591">MNIRPSINSQKVQICADSGSGRDLTTLEFLEKNGFKHKIYDVTNPEAQPILSGWNSPCPRKVTRFAEMTFFTPGFFLNGRPGILQQTAYAWLVETLGAGMILGVAFYKSREATLDLGADLITFPQENFNVPIVTVKAGVPVHRRVWSKAAVIMPAGQTAAIPVEYYPLPKGRSFSMEAEHPAVHIYLPCKIALHGDSGMQIQSSKTFELRNKCRTRTTPETDGGLYRKPTS</sequence>
<dbReference type="HOGENOM" id="CLU_1199882_0_0_1"/>
<protein>
    <submittedName>
        <fullName evidence="1 2">Uncharacterized protein</fullName>
    </submittedName>
</protein>
<evidence type="ECO:0000313" key="1">
    <source>
        <dbReference type="EMBL" id="EJT68672.1"/>
    </source>
</evidence>
<accession>J3PJR7</accession>
<reference evidence="1" key="3">
    <citation type="submission" date="2010-09" db="EMBL/GenBank/DDBJ databases">
        <title>Annotation of Gaeumannomyces graminis var. tritici R3-111a-1.</title>
        <authorList>
            <consortium name="The Broad Institute Genome Sequencing Platform"/>
            <person name="Ma L.-J."/>
            <person name="Dead R."/>
            <person name="Young S.K."/>
            <person name="Zeng Q."/>
            <person name="Gargeya S."/>
            <person name="Fitzgerald M."/>
            <person name="Haas B."/>
            <person name="Abouelleil A."/>
            <person name="Alvarado L."/>
            <person name="Arachchi H.M."/>
            <person name="Berlin A."/>
            <person name="Brown A."/>
            <person name="Chapman S.B."/>
            <person name="Chen Z."/>
            <person name="Dunbar C."/>
            <person name="Freedman E."/>
            <person name="Gearin G."/>
            <person name="Gellesch M."/>
            <person name="Goldberg J."/>
            <person name="Griggs A."/>
            <person name="Gujja S."/>
            <person name="Heiman D."/>
            <person name="Howarth C."/>
            <person name="Larson L."/>
            <person name="Lui A."/>
            <person name="MacDonald P.J.P."/>
            <person name="Mehta T."/>
            <person name="Montmayeur A."/>
            <person name="Murphy C."/>
            <person name="Neiman D."/>
            <person name="Pearson M."/>
            <person name="Priest M."/>
            <person name="Roberts A."/>
            <person name="Saif S."/>
            <person name="Shea T."/>
            <person name="Shenoy N."/>
            <person name="Sisk P."/>
            <person name="Stolte C."/>
            <person name="Sykes S."/>
            <person name="Yandava C."/>
            <person name="Wortman J."/>
            <person name="Nusbaum C."/>
            <person name="Birren B."/>
        </authorList>
    </citation>
    <scope>NUCLEOTIDE SEQUENCE</scope>
    <source>
        <strain evidence="1">R3-111a-1</strain>
    </source>
</reference>
<dbReference type="GeneID" id="20354214"/>
<dbReference type="EMBL" id="GL385441">
    <property type="protein sequence ID" value="EJT68672.1"/>
    <property type="molecule type" value="Genomic_DNA"/>
</dbReference>
<reference evidence="2" key="5">
    <citation type="submission" date="2018-04" db="UniProtKB">
        <authorList>
            <consortium name="EnsemblFungi"/>
        </authorList>
    </citation>
    <scope>IDENTIFICATION</scope>
    <source>
        <strain evidence="2">R3-111a-1</strain>
    </source>
</reference>
<dbReference type="RefSeq" id="XP_009229939.1">
    <property type="nucleotide sequence ID" value="XM_009231675.1"/>
</dbReference>
<gene>
    <name evidence="2" type="primary">20354214</name>
    <name evidence="1" type="ORF">GGTG_13756</name>
</gene>
<keyword evidence="3" id="KW-1185">Reference proteome</keyword>
<dbReference type="AlphaFoldDB" id="J3PJR7"/>
<name>J3PJR7_GAET3</name>
<organism evidence="1">
    <name type="scientific">Gaeumannomyces tritici (strain R3-111a-1)</name>
    <name type="common">Wheat and barley take-all root rot fungus</name>
    <name type="synonym">Gaeumannomyces graminis var. tritici</name>
    <dbReference type="NCBI Taxonomy" id="644352"/>
    <lineage>
        <taxon>Eukaryota</taxon>
        <taxon>Fungi</taxon>
        <taxon>Dikarya</taxon>
        <taxon>Ascomycota</taxon>
        <taxon>Pezizomycotina</taxon>
        <taxon>Sordariomycetes</taxon>
        <taxon>Sordariomycetidae</taxon>
        <taxon>Magnaporthales</taxon>
        <taxon>Magnaporthaceae</taxon>
        <taxon>Gaeumannomyces</taxon>
    </lineage>
</organism>
<dbReference type="EnsemblFungi" id="EJT68672">
    <property type="protein sequence ID" value="EJT68672"/>
    <property type="gene ID" value="GGTG_13756"/>
</dbReference>
<evidence type="ECO:0000313" key="2">
    <source>
        <dbReference type="EnsemblFungi" id="EJT68672"/>
    </source>
</evidence>
<proteinExistence type="predicted"/>
<reference evidence="2" key="4">
    <citation type="journal article" date="2015" name="G3 (Bethesda)">
        <title>Genome sequences of three phytopathogenic species of the Magnaporthaceae family of fungi.</title>
        <authorList>
            <person name="Okagaki L.H."/>
            <person name="Nunes C.C."/>
            <person name="Sailsbery J."/>
            <person name="Clay B."/>
            <person name="Brown D."/>
            <person name="John T."/>
            <person name="Oh Y."/>
            <person name="Young N."/>
            <person name="Fitzgerald M."/>
            <person name="Haas B.J."/>
            <person name="Zeng Q."/>
            <person name="Young S."/>
            <person name="Adiconis X."/>
            <person name="Fan L."/>
            <person name="Levin J.Z."/>
            <person name="Mitchell T.K."/>
            <person name="Okubara P.A."/>
            <person name="Farman M.L."/>
            <person name="Kohn L.M."/>
            <person name="Birren B."/>
            <person name="Ma L.-J."/>
            <person name="Dean R.A."/>
        </authorList>
    </citation>
    <scope>NUCLEOTIDE SEQUENCE</scope>
    <source>
        <strain evidence="2">R3-111a-1</strain>
    </source>
</reference>
<dbReference type="VEuPathDB" id="FungiDB:GGTG_13756"/>
<evidence type="ECO:0000313" key="3">
    <source>
        <dbReference type="Proteomes" id="UP000006039"/>
    </source>
</evidence>
<reference evidence="1" key="2">
    <citation type="submission" date="2010-07" db="EMBL/GenBank/DDBJ databases">
        <authorList>
            <consortium name="The Broad Institute Genome Sequencing Platform"/>
            <consortium name="Broad Institute Genome Sequencing Center for Infectious Disease"/>
            <person name="Ma L.-J."/>
            <person name="Dead R."/>
            <person name="Young S."/>
            <person name="Zeng Q."/>
            <person name="Koehrsen M."/>
            <person name="Alvarado L."/>
            <person name="Berlin A."/>
            <person name="Chapman S.B."/>
            <person name="Chen Z."/>
            <person name="Freedman E."/>
            <person name="Gellesch M."/>
            <person name="Goldberg J."/>
            <person name="Griggs A."/>
            <person name="Gujja S."/>
            <person name="Heilman E.R."/>
            <person name="Heiman D."/>
            <person name="Hepburn T."/>
            <person name="Howarth C."/>
            <person name="Jen D."/>
            <person name="Larson L."/>
            <person name="Mehta T."/>
            <person name="Neiman D."/>
            <person name="Pearson M."/>
            <person name="Roberts A."/>
            <person name="Saif S."/>
            <person name="Shea T."/>
            <person name="Shenoy N."/>
            <person name="Sisk P."/>
            <person name="Stolte C."/>
            <person name="Sykes S."/>
            <person name="Walk T."/>
            <person name="White J."/>
            <person name="Yandava C."/>
            <person name="Haas B."/>
            <person name="Nusbaum C."/>
            <person name="Birren B."/>
        </authorList>
    </citation>
    <scope>NUCLEOTIDE SEQUENCE</scope>
    <source>
        <strain evidence="1">R3-111a-1</strain>
    </source>
</reference>
<dbReference type="STRING" id="644352.J3PJR7"/>
<reference evidence="3" key="1">
    <citation type="submission" date="2010-07" db="EMBL/GenBank/DDBJ databases">
        <title>The genome sequence of Gaeumannomyces graminis var. tritici strain R3-111a-1.</title>
        <authorList>
            <consortium name="The Broad Institute Genome Sequencing Platform"/>
            <person name="Ma L.-J."/>
            <person name="Dead R."/>
            <person name="Young S."/>
            <person name="Zeng Q."/>
            <person name="Koehrsen M."/>
            <person name="Alvarado L."/>
            <person name="Berlin A."/>
            <person name="Chapman S.B."/>
            <person name="Chen Z."/>
            <person name="Freedman E."/>
            <person name="Gellesch M."/>
            <person name="Goldberg J."/>
            <person name="Griggs A."/>
            <person name="Gujja S."/>
            <person name="Heilman E.R."/>
            <person name="Heiman D."/>
            <person name="Hepburn T."/>
            <person name="Howarth C."/>
            <person name="Jen D."/>
            <person name="Larson L."/>
            <person name="Mehta T."/>
            <person name="Neiman D."/>
            <person name="Pearson M."/>
            <person name="Roberts A."/>
            <person name="Saif S."/>
            <person name="Shea T."/>
            <person name="Shenoy N."/>
            <person name="Sisk P."/>
            <person name="Stolte C."/>
            <person name="Sykes S."/>
            <person name="Walk T."/>
            <person name="White J."/>
            <person name="Yandava C."/>
            <person name="Haas B."/>
            <person name="Nusbaum C."/>
            <person name="Birren B."/>
        </authorList>
    </citation>
    <scope>NUCLEOTIDE SEQUENCE [LARGE SCALE GENOMIC DNA]</scope>
    <source>
        <strain evidence="3">R3-111a-1</strain>
    </source>
</reference>